<comment type="catalytic activity">
    <reaction evidence="1">
        <text>Release of an N-terminal amino acid, Xaa-|-Yaa- from a peptide, amide or arylamide. Xaa is preferably Ala, but may be most amino acids including Pro (slow action). When a terminal hydrophobic residue is followed by a prolyl residue, the two may be released as an intact Xaa-Pro dipeptide.</text>
        <dbReference type="EC" id="3.4.11.2"/>
    </reaction>
</comment>
<dbReference type="Gene3D" id="3.30.2010.30">
    <property type="match status" value="1"/>
</dbReference>
<evidence type="ECO:0000256" key="4">
    <source>
        <dbReference type="ARBA" id="ARBA00012564"/>
    </source>
</evidence>
<dbReference type="GO" id="GO:0004177">
    <property type="term" value="F:aminopeptidase activity"/>
    <property type="evidence" value="ECO:0007669"/>
    <property type="project" value="UniProtKB-KW"/>
</dbReference>
<keyword evidence="7" id="KW-0479">Metal-binding</keyword>
<dbReference type="SUPFAM" id="SSF63737">
    <property type="entry name" value="Leukotriene A4 hydrolase N-terminal domain"/>
    <property type="match status" value="1"/>
</dbReference>
<keyword evidence="14" id="KW-0031">Aminopeptidase</keyword>
<evidence type="ECO:0000313" key="14">
    <source>
        <dbReference type="EMBL" id="TGM51456.1"/>
    </source>
</evidence>
<comment type="caution">
    <text evidence="14">The sequence shown here is derived from an EMBL/GenBank/DDBJ whole genome shotgun (WGS) entry which is preliminary data.</text>
</comment>
<keyword evidence="6" id="KW-0645">Protease</keyword>
<comment type="cofactor">
    <cofactor evidence="2">
        <name>Zn(2+)</name>
        <dbReference type="ChEBI" id="CHEBI:29105"/>
    </cofactor>
</comment>
<dbReference type="InterPro" id="IPR027268">
    <property type="entry name" value="Peptidase_M4/M1_CTD_sf"/>
</dbReference>
<dbReference type="PRINTS" id="PR00756">
    <property type="entry name" value="ALADIPTASE"/>
</dbReference>
<dbReference type="EMBL" id="RQHF01000030">
    <property type="protein sequence ID" value="TGM51456.1"/>
    <property type="molecule type" value="Genomic_DNA"/>
</dbReference>
<protein>
    <recommendedName>
        <fullName evidence="5">Aminopeptidase N</fullName>
        <ecNumber evidence="4">3.4.11.2</ecNumber>
    </recommendedName>
</protein>
<proteinExistence type="inferred from homology"/>
<dbReference type="InterPro" id="IPR037144">
    <property type="entry name" value="Peptidase_M1_pepN_C_sf"/>
</dbReference>
<name>A0ABY2NLD8_9LEPT</name>
<evidence type="ECO:0000256" key="2">
    <source>
        <dbReference type="ARBA" id="ARBA00001947"/>
    </source>
</evidence>
<dbReference type="PANTHER" id="PTHR46322:SF1">
    <property type="entry name" value="PUROMYCIN-SENSITIVE AMINOPEPTIDASE"/>
    <property type="match status" value="1"/>
</dbReference>
<evidence type="ECO:0000256" key="10">
    <source>
        <dbReference type="ARBA" id="ARBA00023049"/>
    </source>
</evidence>
<dbReference type="Pfam" id="PF01433">
    <property type="entry name" value="Peptidase_M1"/>
    <property type="match status" value="1"/>
</dbReference>
<evidence type="ECO:0000256" key="1">
    <source>
        <dbReference type="ARBA" id="ARBA00000098"/>
    </source>
</evidence>
<evidence type="ECO:0000259" key="13">
    <source>
        <dbReference type="Pfam" id="PF17900"/>
    </source>
</evidence>
<evidence type="ECO:0000256" key="6">
    <source>
        <dbReference type="ARBA" id="ARBA00022670"/>
    </source>
</evidence>
<dbReference type="RefSeq" id="WP_039926640.1">
    <property type="nucleotide sequence ID" value="NZ_RQHF01000030.1"/>
</dbReference>
<dbReference type="InterPro" id="IPR012779">
    <property type="entry name" value="Peptidase_M1_pepN"/>
</dbReference>
<evidence type="ECO:0000256" key="8">
    <source>
        <dbReference type="ARBA" id="ARBA00022801"/>
    </source>
</evidence>
<gene>
    <name evidence="14" type="ORF">EHQ95_14200</name>
</gene>
<evidence type="ECO:0000256" key="7">
    <source>
        <dbReference type="ARBA" id="ARBA00022723"/>
    </source>
</evidence>
<evidence type="ECO:0000259" key="11">
    <source>
        <dbReference type="Pfam" id="PF01433"/>
    </source>
</evidence>
<dbReference type="InterPro" id="IPR042097">
    <property type="entry name" value="Aminopeptidase_N-like_N_sf"/>
</dbReference>
<dbReference type="Proteomes" id="UP000298112">
    <property type="component" value="Unassembled WGS sequence"/>
</dbReference>
<evidence type="ECO:0000256" key="9">
    <source>
        <dbReference type="ARBA" id="ARBA00022833"/>
    </source>
</evidence>
<dbReference type="PANTHER" id="PTHR46322">
    <property type="entry name" value="PUROMYCIN-SENSITIVE AMINOPEPTIDASE"/>
    <property type="match status" value="1"/>
</dbReference>
<dbReference type="NCBIfam" id="TIGR02414">
    <property type="entry name" value="pepN_proteo"/>
    <property type="match status" value="1"/>
</dbReference>
<keyword evidence="9" id="KW-0862">Zinc</keyword>
<sequence>MTSSSSSSSPVHKLEDYRPSPWLTPSLALRFDLDLHLTVVRADYEVVLHSEKIEPLFLNGESLEFLSLRIDGAIVDPEDYQVSPTGILILNPPKESFRITVENRICPAENTTLEGLYKSGSMLCTQNEPEGFRKIVYSIDRPDNMMRFCVTISGEESLFPVMLSNGNLVGEKQLEGGKREVVWEDPYPKPSYLFALVAGELLETRDTFRTKSGREITLKIFVEKGNEEKVSFAFDSLKKAMKWDEDTFGLEYDLDLFMIVAVEDFNMGAMENKGLNLFNAKLVLADKKSATDESFESILAVIAHEYFHNWTGNRVTLRNWFNLTLKEGLTVFRDQWFTEDMTDPAVKRIKDVLFLKEFQFPEDQGPMSHPILPKSYREMNNFYTVTVYEKGAEVIRLVSELIGRETFKKGLKLYLTKYDGQGVTFEEFVSSMEEVAGHSIPYLRNWYHRGGTPLLSVQENYSKESNEWILDLVDIGASEYPLVYSNSIAVFDREGKLLTEEKRIMSGTHDQIRISALDPNGTKPIVSLFRSLSSPVRLDYNQSEEDIKVLAKVETDGVSRFFAFQNLIFDWFRKSLASNCEENFSAILETIADSFGRGWDKTYHSFYLSFPGLTQISENISCYEFTKIQKLRVWAIQTISTTFTKNFQILLEENRKTIPVQTKEEIGKRKLKNIALYYLLYDPSKKFERLAVMEQREAKHMSEEVSAMKFLLEVDSKEKESAVNLFFEKWKKDSLVLDVWFAAQVNTGEDRCKIAENLEKHPQFNIRNPNKVRSLYFSLARNPLTFHKEDGSGYVFLAERIKRLNEINPQMAAALTKLYSPVSKQRGELPKIAKRELEGLAALPNLSKELGEVLGTILKSL</sequence>
<dbReference type="Gene3D" id="2.60.40.1730">
    <property type="entry name" value="tricorn interacting facor f3 domain"/>
    <property type="match status" value="1"/>
</dbReference>
<keyword evidence="8" id="KW-0378">Hydrolase</keyword>
<dbReference type="InterPro" id="IPR001930">
    <property type="entry name" value="Peptidase_M1"/>
</dbReference>
<dbReference type="InterPro" id="IPR014782">
    <property type="entry name" value="Peptidase_M1_dom"/>
</dbReference>
<dbReference type="InterPro" id="IPR024601">
    <property type="entry name" value="Peptidase_M1_pepN_C"/>
</dbReference>
<comment type="similarity">
    <text evidence="3">Belongs to the peptidase M1 family.</text>
</comment>
<accession>A0ABY2NLD8</accession>
<dbReference type="EC" id="3.4.11.2" evidence="4"/>
<dbReference type="CDD" id="cd09600">
    <property type="entry name" value="M1_APN"/>
    <property type="match status" value="1"/>
</dbReference>
<feature type="domain" description="Peptidase M1 alanyl aminopeptidase C-terminal" evidence="12">
    <location>
        <begin position="545"/>
        <end position="858"/>
    </location>
</feature>
<dbReference type="Gene3D" id="1.10.390.10">
    <property type="entry name" value="Neutral Protease Domain 2"/>
    <property type="match status" value="1"/>
</dbReference>
<organism evidence="14 15">
    <name type="scientific">Leptospira vanthielii</name>
    <dbReference type="NCBI Taxonomy" id="293085"/>
    <lineage>
        <taxon>Bacteria</taxon>
        <taxon>Pseudomonadati</taxon>
        <taxon>Spirochaetota</taxon>
        <taxon>Spirochaetia</taxon>
        <taxon>Leptospirales</taxon>
        <taxon>Leptospiraceae</taxon>
        <taxon>Leptospira</taxon>
    </lineage>
</organism>
<reference evidence="15" key="1">
    <citation type="journal article" date="2019" name="PLoS Negl. Trop. Dis.">
        <title>Revisiting the worldwide diversity of Leptospira species in the environment.</title>
        <authorList>
            <person name="Vincent A.T."/>
            <person name="Schiettekatte O."/>
            <person name="Bourhy P."/>
            <person name="Veyrier F.J."/>
            <person name="Picardeau M."/>
        </authorList>
    </citation>
    <scope>NUCLEOTIDE SEQUENCE [LARGE SCALE GENOMIC DNA]</scope>
    <source>
        <strain evidence="15">201601955</strain>
    </source>
</reference>
<dbReference type="Gene3D" id="1.25.50.10">
    <property type="entry name" value="Peptidase M1, alanyl aminopeptidase, C-terminal domain"/>
    <property type="match status" value="1"/>
</dbReference>
<feature type="domain" description="Peptidase M1 membrane alanine aminopeptidase" evidence="11">
    <location>
        <begin position="232"/>
        <end position="441"/>
    </location>
</feature>
<keyword evidence="15" id="KW-1185">Reference proteome</keyword>
<evidence type="ECO:0000259" key="12">
    <source>
        <dbReference type="Pfam" id="PF17432"/>
    </source>
</evidence>
<dbReference type="InterPro" id="IPR045357">
    <property type="entry name" value="Aminopeptidase_N-like_N"/>
</dbReference>
<dbReference type="Pfam" id="PF17900">
    <property type="entry name" value="Peptidase_M1_N"/>
    <property type="match status" value="1"/>
</dbReference>
<dbReference type="Pfam" id="PF17432">
    <property type="entry name" value="DUF3458_C"/>
    <property type="match status" value="1"/>
</dbReference>
<dbReference type="SUPFAM" id="SSF55486">
    <property type="entry name" value="Metalloproteases ('zincins'), catalytic domain"/>
    <property type="match status" value="1"/>
</dbReference>
<evidence type="ECO:0000313" key="15">
    <source>
        <dbReference type="Proteomes" id="UP000298112"/>
    </source>
</evidence>
<feature type="domain" description="Aminopeptidase N-like N-terminal" evidence="13">
    <location>
        <begin position="38"/>
        <end position="193"/>
    </location>
</feature>
<evidence type="ECO:0000256" key="5">
    <source>
        <dbReference type="ARBA" id="ARBA00015611"/>
    </source>
</evidence>
<evidence type="ECO:0000256" key="3">
    <source>
        <dbReference type="ARBA" id="ARBA00010136"/>
    </source>
</evidence>
<keyword evidence="10" id="KW-0482">Metalloprotease</keyword>